<sequence>IDEDNVVVACMPCNAARGIRFQQRLESGGPDELGSADAANEIALKGASGPGLPLD</sequence>
<protein>
    <submittedName>
        <fullName evidence="1">Uncharacterized protein</fullName>
    </submittedName>
</protein>
<name>A0A0F9AM54_9ZZZZ</name>
<proteinExistence type="predicted"/>
<organism evidence="1">
    <name type="scientific">marine sediment metagenome</name>
    <dbReference type="NCBI Taxonomy" id="412755"/>
    <lineage>
        <taxon>unclassified sequences</taxon>
        <taxon>metagenomes</taxon>
        <taxon>ecological metagenomes</taxon>
    </lineage>
</organism>
<comment type="caution">
    <text evidence="1">The sequence shown here is derived from an EMBL/GenBank/DDBJ whole genome shotgun (WGS) entry which is preliminary data.</text>
</comment>
<feature type="non-terminal residue" evidence="1">
    <location>
        <position position="1"/>
    </location>
</feature>
<evidence type="ECO:0000313" key="1">
    <source>
        <dbReference type="EMBL" id="KKL10475.1"/>
    </source>
</evidence>
<gene>
    <name evidence="1" type="ORF">LCGC14_2555410</name>
</gene>
<accession>A0A0F9AM54</accession>
<dbReference type="AlphaFoldDB" id="A0A0F9AM54"/>
<dbReference type="EMBL" id="LAZR01042046">
    <property type="protein sequence ID" value="KKL10475.1"/>
    <property type="molecule type" value="Genomic_DNA"/>
</dbReference>
<reference evidence="1" key="1">
    <citation type="journal article" date="2015" name="Nature">
        <title>Complex archaea that bridge the gap between prokaryotes and eukaryotes.</title>
        <authorList>
            <person name="Spang A."/>
            <person name="Saw J.H."/>
            <person name="Jorgensen S.L."/>
            <person name="Zaremba-Niedzwiedzka K."/>
            <person name="Martijn J."/>
            <person name="Lind A.E."/>
            <person name="van Eijk R."/>
            <person name="Schleper C."/>
            <person name="Guy L."/>
            <person name="Ettema T.J."/>
        </authorList>
    </citation>
    <scope>NUCLEOTIDE SEQUENCE</scope>
</reference>